<evidence type="ECO:0000313" key="4">
    <source>
        <dbReference type="Proteomes" id="UP000235145"/>
    </source>
</evidence>
<evidence type="ECO:0000313" key="3">
    <source>
        <dbReference type="EMBL" id="KAJ0208163.1"/>
    </source>
</evidence>
<evidence type="ECO:0000256" key="1">
    <source>
        <dbReference type="SAM" id="MobiDB-lite"/>
    </source>
</evidence>
<proteinExistence type="predicted"/>
<gene>
    <name evidence="3" type="ORF">LSAT_V11C500274860</name>
</gene>
<feature type="region of interest" description="Disordered" evidence="1">
    <location>
        <begin position="63"/>
        <end position="84"/>
    </location>
</feature>
<reference evidence="3 4" key="1">
    <citation type="journal article" date="2017" name="Nat. Commun.">
        <title>Genome assembly with in vitro proximity ligation data and whole-genome triplication in lettuce.</title>
        <authorList>
            <person name="Reyes-Chin-Wo S."/>
            <person name="Wang Z."/>
            <person name="Yang X."/>
            <person name="Kozik A."/>
            <person name="Arikit S."/>
            <person name="Song C."/>
            <person name="Xia L."/>
            <person name="Froenicke L."/>
            <person name="Lavelle D.O."/>
            <person name="Truco M.J."/>
            <person name="Xia R."/>
            <person name="Zhu S."/>
            <person name="Xu C."/>
            <person name="Xu H."/>
            <person name="Xu X."/>
            <person name="Cox K."/>
            <person name="Korf I."/>
            <person name="Meyers B.C."/>
            <person name="Michelmore R.W."/>
        </authorList>
    </citation>
    <scope>NUCLEOTIDE SEQUENCE [LARGE SCALE GENOMIC DNA]</scope>
    <source>
        <strain evidence="4">cv. Salinas</strain>
        <tissue evidence="3">Seedlings</tissue>
    </source>
</reference>
<keyword evidence="2" id="KW-0472">Membrane</keyword>
<dbReference type="EMBL" id="NBSK02000005">
    <property type="protein sequence ID" value="KAJ0208163.1"/>
    <property type="molecule type" value="Genomic_DNA"/>
</dbReference>
<evidence type="ECO:0000256" key="2">
    <source>
        <dbReference type="SAM" id="Phobius"/>
    </source>
</evidence>
<keyword evidence="2" id="KW-0812">Transmembrane</keyword>
<dbReference type="AlphaFoldDB" id="A0A9R1VP87"/>
<feature type="transmembrane region" description="Helical" evidence="2">
    <location>
        <begin position="20"/>
        <end position="39"/>
    </location>
</feature>
<dbReference type="Proteomes" id="UP000235145">
    <property type="component" value="Unassembled WGS sequence"/>
</dbReference>
<accession>A0A9R1VP87</accession>
<name>A0A9R1VP87_LACSA</name>
<organism evidence="3 4">
    <name type="scientific">Lactuca sativa</name>
    <name type="common">Garden lettuce</name>
    <dbReference type="NCBI Taxonomy" id="4236"/>
    <lineage>
        <taxon>Eukaryota</taxon>
        <taxon>Viridiplantae</taxon>
        <taxon>Streptophyta</taxon>
        <taxon>Embryophyta</taxon>
        <taxon>Tracheophyta</taxon>
        <taxon>Spermatophyta</taxon>
        <taxon>Magnoliopsida</taxon>
        <taxon>eudicotyledons</taxon>
        <taxon>Gunneridae</taxon>
        <taxon>Pentapetalae</taxon>
        <taxon>asterids</taxon>
        <taxon>campanulids</taxon>
        <taxon>Asterales</taxon>
        <taxon>Asteraceae</taxon>
        <taxon>Cichorioideae</taxon>
        <taxon>Cichorieae</taxon>
        <taxon>Lactucinae</taxon>
        <taxon>Lactuca</taxon>
    </lineage>
</organism>
<comment type="caution">
    <text evidence="3">The sequence shown here is derived from an EMBL/GenBank/DDBJ whole genome shotgun (WGS) entry which is preliminary data.</text>
</comment>
<keyword evidence="2" id="KW-1133">Transmembrane helix</keyword>
<sequence>MSHTLYSNEDESLSLRSFSILFELTGGTSTVVVVVYIVMRTRGFVNFFQLISTFMKDQRHQMRQSSRVVSDAENPTRPPVVDSG</sequence>
<protein>
    <submittedName>
        <fullName evidence="3">Uncharacterized protein</fullName>
    </submittedName>
</protein>
<keyword evidence="4" id="KW-1185">Reference proteome</keyword>